<feature type="signal peptide" evidence="2">
    <location>
        <begin position="1"/>
        <end position="22"/>
    </location>
</feature>
<sequence>MKFRNFSFLIFCFLVLPSLVAAADFVSMVGIPGIPDNSTDLNQYFNAVYRLSISLAALLAVVKIVMAGAKYMLTDIVPAKGEALADIKGALLGLLVILAAVLILGTINKNILNTDLTITEVATDPTPPTSLTTQTDLSRAESATEACQIAESQGGCYTTVLDRSTCLIYDYSPCETESDLIDFCENILEGYFSSGTLNNDCITRTTSRDSFIQSQRNEIAHNTCNELDNGPCQTVNCSVIDDSNSLAFNENSCVDNCEMFTGGSPLLGAALRASDWPQDAHFCVIPENKIGNVVETAGANYIIGSKPINILGRESYNGFVMVEFPERFRDTTSFVSCNDIRASELSGDVPKVCS</sequence>
<evidence type="ECO:0000256" key="1">
    <source>
        <dbReference type="SAM" id="Phobius"/>
    </source>
</evidence>
<feature type="transmembrane region" description="Helical" evidence="1">
    <location>
        <begin position="87"/>
        <end position="107"/>
    </location>
</feature>
<keyword evidence="1" id="KW-0472">Membrane</keyword>
<organism evidence="3 4">
    <name type="scientific">Candidatus Kaiserbacteria bacterium RIFOXYD1_FULL_42_15</name>
    <dbReference type="NCBI Taxonomy" id="1798532"/>
    <lineage>
        <taxon>Bacteria</taxon>
        <taxon>Candidatus Kaiseribacteriota</taxon>
    </lineage>
</organism>
<protein>
    <submittedName>
        <fullName evidence="3">Uncharacterized protein</fullName>
    </submittedName>
</protein>
<dbReference type="AlphaFoldDB" id="A0A1F6FSS4"/>
<feature type="transmembrane region" description="Helical" evidence="1">
    <location>
        <begin position="46"/>
        <end position="66"/>
    </location>
</feature>
<keyword evidence="1" id="KW-1133">Transmembrane helix</keyword>
<dbReference type="EMBL" id="MFMT01000011">
    <property type="protein sequence ID" value="OGG88905.1"/>
    <property type="molecule type" value="Genomic_DNA"/>
</dbReference>
<evidence type="ECO:0000313" key="4">
    <source>
        <dbReference type="Proteomes" id="UP000179230"/>
    </source>
</evidence>
<evidence type="ECO:0000256" key="2">
    <source>
        <dbReference type="SAM" id="SignalP"/>
    </source>
</evidence>
<keyword evidence="2" id="KW-0732">Signal</keyword>
<comment type="caution">
    <text evidence="3">The sequence shown here is derived from an EMBL/GenBank/DDBJ whole genome shotgun (WGS) entry which is preliminary data.</text>
</comment>
<gene>
    <name evidence="3" type="ORF">A2592_00865</name>
</gene>
<reference evidence="3 4" key="1">
    <citation type="journal article" date="2016" name="Nat. Commun.">
        <title>Thousands of microbial genomes shed light on interconnected biogeochemical processes in an aquifer system.</title>
        <authorList>
            <person name="Anantharaman K."/>
            <person name="Brown C.T."/>
            <person name="Hug L.A."/>
            <person name="Sharon I."/>
            <person name="Castelle C.J."/>
            <person name="Probst A.J."/>
            <person name="Thomas B.C."/>
            <person name="Singh A."/>
            <person name="Wilkins M.J."/>
            <person name="Karaoz U."/>
            <person name="Brodie E.L."/>
            <person name="Williams K.H."/>
            <person name="Hubbard S.S."/>
            <person name="Banfield J.F."/>
        </authorList>
    </citation>
    <scope>NUCLEOTIDE SEQUENCE [LARGE SCALE GENOMIC DNA]</scope>
</reference>
<evidence type="ECO:0000313" key="3">
    <source>
        <dbReference type="EMBL" id="OGG88905.1"/>
    </source>
</evidence>
<dbReference type="Proteomes" id="UP000179230">
    <property type="component" value="Unassembled WGS sequence"/>
</dbReference>
<feature type="chain" id="PRO_5009524448" evidence="2">
    <location>
        <begin position="23"/>
        <end position="354"/>
    </location>
</feature>
<name>A0A1F6FSS4_9BACT</name>
<proteinExistence type="predicted"/>
<accession>A0A1F6FSS4</accession>
<keyword evidence="1" id="KW-0812">Transmembrane</keyword>